<keyword evidence="12" id="KW-1185">Reference proteome</keyword>
<keyword evidence="5 10" id="KW-0812">Transmembrane</keyword>
<evidence type="ECO:0000256" key="2">
    <source>
        <dbReference type="ARBA" id="ARBA00022448"/>
    </source>
</evidence>
<accession>A0A2U2B6W9</accession>
<feature type="transmembrane region" description="Helical" evidence="10">
    <location>
        <begin position="191"/>
        <end position="211"/>
    </location>
</feature>
<dbReference type="InterPro" id="IPR048279">
    <property type="entry name" value="MdtK-like"/>
</dbReference>
<dbReference type="RefSeq" id="WP_109265090.1">
    <property type="nucleotide sequence ID" value="NZ_QEWP01000011.1"/>
</dbReference>
<dbReference type="EMBL" id="QEWP01000011">
    <property type="protein sequence ID" value="PWD98829.1"/>
    <property type="molecule type" value="Genomic_DNA"/>
</dbReference>
<dbReference type="OrthoDB" id="9776324at2"/>
<evidence type="ECO:0000256" key="9">
    <source>
        <dbReference type="ARBA" id="ARBA00031636"/>
    </source>
</evidence>
<feature type="transmembrane region" description="Helical" evidence="10">
    <location>
        <begin position="56"/>
        <end position="79"/>
    </location>
</feature>
<dbReference type="PANTHER" id="PTHR43298">
    <property type="entry name" value="MULTIDRUG RESISTANCE PROTEIN NORM-RELATED"/>
    <property type="match status" value="1"/>
</dbReference>
<comment type="subcellular location">
    <subcellularLocation>
        <location evidence="1">Cell membrane</location>
        <topology evidence="1">Multi-pass membrane protein</topology>
    </subcellularLocation>
</comment>
<dbReference type="PANTHER" id="PTHR43298:SF2">
    <property type="entry name" value="FMN_FAD EXPORTER YEEO-RELATED"/>
    <property type="match status" value="1"/>
</dbReference>
<protein>
    <recommendedName>
        <fullName evidence="9">Multidrug-efflux transporter</fullName>
    </recommendedName>
</protein>
<dbReference type="Proteomes" id="UP000244956">
    <property type="component" value="Unassembled WGS sequence"/>
</dbReference>
<keyword evidence="7" id="KW-0406">Ion transport</keyword>
<dbReference type="GO" id="GO:0006811">
    <property type="term" value="P:monoatomic ion transport"/>
    <property type="evidence" value="ECO:0007669"/>
    <property type="project" value="UniProtKB-KW"/>
</dbReference>
<evidence type="ECO:0000256" key="5">
    <source>
        <dbReference type="ARBA" id="ARBA00022692"/>
    </source>
</evidence>
<reference evidence="11 12" key="1">
    <citation type="submission" date="2018-05" db="EMBL/GenBank/DDBJ databases">
        <title>Marinilabilia rubrum sp. nov., isolated from saltern sediment.</title>
        <authorList>
            <person name="Zhang R."/>
        </authorList>
    </citation>
    <scope>NUCLEOTIDE SEQUENCE [LARGE SCALE GENOMIC DNA]</scope>
    <source>
        <strain evidence="11 12">WTE16</strain>
    </source>
</reference>
<feature type="transmembrane region" description="Helical" evidence="10">
    <location>
        <begin position="354"/>
        <end position="375"/>
    </location>
</feature>
<name>A0A2U2B6W9_9BACT</name>
<keyword evidence="4" id="KW-1003">Cell membrane</keyword>
<feature type="transmembrane region" description="Helical" evidence="10">
    <location>
        <begin position="130"/>
        <end position="151"/>
    </location>
</feature>
<feature type="transmembrane region" description="Helical" evidence="10">
    <location>
        <begin position="163"/>
        <end position="185"/>
    </location>
</feature>
<organism evidence="11 12">
    <name type="scientific">Marinilabilia rubra</name>
    <dbReference type="NCBI Taxonomy" id="2162893"/>
    <lineage>
        <taxon>Bacteria</taxon>
        <taxon>Pseudomonadati</taxon>
        <taxon>Bacteroidota</taxon>
        <taxon>Bacteroidia</taxon>
        <taxon>Marinilabiliales</taxon>
        <taxon>Marinilabiliaceae</taxon>
        <taxon>Marinilabilia</taxon>
    </lineage>
</organism>
<dbReference type="InterPro" id="IPR050222">
    <property type="entry name" value="MATE_MdtK"/>
</dbReference>
<dbReference type="NCBIfam" id="TIGR00797">
    <property type="entry name" value="matE"/>
    <property type="match status" value="1"/>
</dbReference>
<feature type="transmembrane region" description="Helical" evidence="10">
    <location>
        <begin position="382"/>
        <end position="405"/>
    </location>
</feature>
<dbReference type="GO" id="GO:0005886">
    <property type="term" value="C:plasma membrane"/>
    <property type="evidence" value="ECO:0007669"/>
    <property type="project" value="UniProtKB-SubCell"/>
</dbReference>
<evidence type="ECO:0000256" key="1">
    <source>
        <dbReference type="ARBA" id="ARBA00004651"/>
    </source>
</evidence>
<dbReference type="InterPro" id="IPR002528">
    <property type="entry name" value="MATE_fam"/>
</dbReference>
<evidence type="ECO:0000313" key="12">
    <source>
        <dbReference type="Proteomes" id="UP000244956"/>
    </source>
</evidence>
<dbReference type="CDD" id="cd13138">
    <property type="entry name" value="MATE_yoeA_like"/>
    <property type="match status" value="1"/>
</dbReference>
<keyword evidence="6 10" id="KW-1133">Transmembrane helix</keyword>
<feature type="transmembrane region" description="Helical" evidence="10">
    <location>
        <begin position="91"/>
        <end position="110"/>
    </location>
</feature>
<comment type="caution">
    <text evidence="11">The sequence shown here is derived from an EMBL/GenBank/DDBJ whole genome shotgun (WGS) entry which is preliminary data.</text>
</comment>
<evidence type="ECO:0000256" key="8">
    <source>
        <dbReference type="ARBA" id="ARBA00023136"/>
    </source>
</evidence>
<feature type="transmembrane region" description="Helical" evidence="10">
    <location>
        <begin position="314"/>
        <end position="334"/>
    </location>
</feature>
<dbReference type="GO" id="GO:0015297">
    <property type="term" value="F:antiporter activity"/>
    <property type="evidence" value="ECO:0007669"/>
    <property type="project" value="UniProtKB-KW"/>
</dbReference>
<feature type="transmembrane region" description="Helical" evidence="10">
    <location>
        <begin position="411"/>
        <end position="433"/>
    </location>
</feature>
<evidence type="ECO:0000313" key="11">
    <source>
        <dbReference type="EMBL" id="PWD98829.1"/>
    </source>
</evidence>
<evidence type="ECO:0000256" key="7">
    <source>
        <dbReference type="ARBA" id="ARBA00023065"/>
    </source>
</evidence>
<gene>
    <name evidence="11" type="ORF">DDZ16_13920</name>
</gene>
<evidence type="ECO:0000256" key="6">
    <source>
        <dbReference type="ARBA" id="ARBA00022989"/>
    </source>
</evidence>
<dbReference type="GO" id="GO:0042910">
    <property type="term" value="F:xenobiotic transmembrane transporter activity"/>
    <property type="evidence" value="ECO:0007669"/>
    <property type="project" value="InterPro"/>
</dbReference>
<evidence type="ECO:0000256" key="4">
    <source>
        <dbReference type="ARBA" id="ARBA00022475"/>
    </source>
</evidence>
<evidence type="ECO:0000256" key="10">
    <source>
        <dbReference type="SAM" id="Phobius"/>
    </source>
</evidence>
<keyword evidence="3" id="KW-0050">Antiport</keyword>
<feature type="transmembrane region" description="Helical" evidence="10">
    <location>
        <begin position="12"/>
        <end position="30"/>
    </location>
</feature>
<proteinExistence type="predicted"/>
<sequence>MRDLTNGPEGRLILRFAIPMVIGNIFQQLYNVVDSIIVGKILGDQALAAVGASFPIFYTLIAFVIGIGSGATVVISQYFGAKNYVEVKKAIGTIYIFIFLASIVLSITGITFSREIFTMLKVGEDVMPEAISYFTIYLSGLVVFFGFNSTASILRGLGDSRTPLLFFTISTLANIGLDLLFIIVFGWGIEGAAIATIVAQGGAFVTAIVFLNRRDHLIHFSWKSMVFDLEIFKKSARIGLPTGFQQAFVALGMMALIRIINNFETPVLAAYTAASRIDALAAMPAMNLASALAAFVGQNLGAGEIGRIKKGLRSTLIMSWAISFFVMAIVIFQGEALMKLFSNSAEVVEHGKNYLIIISSFYPVFATMFIMHGTLRGAGDTLIPMFITLISLWIVRIPLAAILSGEMGPSGIWWAIPSGWTIGLTGTLSYYLSGKWKNKGIIKNKKI</sequence>
<evidence type="ECO:0000256" key="3">
    <source>
        <dbReference type="ARBA" id="ARBA00022449"/>
    </source>
</evidence>
<dbReference type="AlphaFoldDB" id="A0A2U2B6W9"/>
<dbReference type="PIRSF" id="PIRSF006603">
    <property type="entry name" value="DinF"/>
    <property type="match status" value="1"/>
</dbReference>
<keyword evidence="2" id="KW-0813">Transport</keyword>
<dbReference type="Pfam" id="PF01554">
    <property type="entry name" value="MatE"/>
    <property type="match status" value="2"/>
</dbReference>
<keyword evidence="8 10" id="KW-0472">Membrane</keyword>